<evidence type="ECO:0000313" key="3">
    <source>
        <dbReference type="EMBL" id="BAQ16848.1"/>
    </source>
</evidence>
<dbReference type="KEGG" id="mcg:GL4_1390"/>
<dbReference type="InterPro" id="IPR011050">
    <property type="entry name" value="Pectin_lyase_fold/virulence"/>
</dbReference>
<sequence length="1046" mass="107956">MNRHARRRARAFAARDLHLTARGAAPAEAAPSKQQLTYRFTTACPRALLLGTALASTFLVGTLGAPAPAHAVVDCLASAPPSPGPIAVGAADSITCVNTETRISAGTAIELLTGGNAHDIYVNNSGELIAGYIGIGASTTGNNSSITITNSGDITVSSASEHVAIEAVTTGSFSPIDITNSAVLDVTTASGNAYGIRARTNYVSSPITINNTGEIRTTATGGFDAWGIFSSSFISSNNVVNNSAAIVVNATQGFGLGIEARTNGSNSAISVTNSGDITVKSREDADGIDAEADNNNNDSPITINNSGAINTRSTGAEAEAIDASSNGARSGITVVNHGELRVNGVDANGINVATIGQNSPVDITNRAKIWATASDTARGISAASLSDISVNNSADIKAISSQGRADGIFILSFGDNAPTHVTNSGDIYASGKTISFGIAASQFGANRPLTIDNSGSVFAKGPSGAPMGYVAGISVYSQGGLTTINNTGDIGASSHLAIGFNPNSTGRADIFNAGHITGFVNLTEQNDRFFNQAGGVFETKKTSFFNGGNDLFVNQTGATVLAATNPNAREMSGFEGLETFKNSGGTISLVDGGVGDTFTIANTPGGADLKFEGGGYLAVDAELRGPGSTADNFIVDGNVSGQTKVMVNNTSTQPGVFNSQGIPVVFVDGKTPSAGNFVLADGPIDTGFFDYDLFFVPTGSGFWELRSFPGASAQALPKLLTAAQDIWHETSSTWFDRTADLRVVLNGGGSPAYDAGTKSLGETGGNGLTPGVWIKGGGSRLDRQGNATTRAYGNTYTYDLDTELSTIDLQMGVDMGQYDVLSQGDVLIFGVLGGFVGAGLDYDSLGDNFDFSGGQVGAYATYLKGGLFVDTLLNVHLYEIDTPNFGFPDSLNATTVGLRTDAGYRFGSFTGGAFFEPLATIEIAWADIDGFNVGGNKVSFSDDANVRGRIGGRVGTTTQAWEGTMMEPFLIASLWGNLSEDNSARLVSSGTTFQFQDDLDDVWGELSAGVNLFNFSQTTAVFAKVDYTFGEDVQGLGGKAGVRVAW</sequence>
<dbReference type="SUPFAM" id="SSF51126">
    <property type="entry name" value="Pectin lyase-like"/>
    <property type="match status" value="1"/>
</dbReference>
<accession>A0A0A8K1K6</accession>
<dbReference type="STRING" id="1384459.GL4_1390"/>
<reference evidence="3 4" key="1">
    <citation type="submission" date="2014-09" db="EMBL/GenBank/DDBJ databases">
        <title>Genome sequencing of Methyloceanibacter caenitepidi Gela4.</title>
        <authorList>
            <person name="Takeuchi M."/>
            <person name="Susumu S."/>
            <person name="Kamagata Y."/>
            <person name="Oshima K."/>
            <person name="Hattori M."/>
            <person name="Iwasaki W."/>
        </authorList>
    </citation>
    <scope>NUCLEOTIDE SEQUENCE [LARGE SCALE GENOMIC DNA]</scope>
    <source>
        <strain evidence="3 4">Gela4</strain>
    </source>
</reference>
<evidence type="ECO:0000259" key="2">
    <source>
        <dbReference type="PROSITE" id="PS51208"/>
    </source>
</evidence>
<dbReference type="InterPro" id="IPR043990">
    <property type="entry name" value="AC_1"/>
</dbReference>
<dbReference type="InterPro" id="IPR036709">
    <property type="entry name" value="Autotransporte_beta_dom_sf"/>
</dbReference>
<keyword evidence="4" id="KW-1185">Reference proteome</keyword>
<dbReference type="InterPro" id="IPR012332">
    <property type="entry name" value="Autotransporter_pectin_lyase_C"/>
</dbReference>
<dbReference type="Pfam" id="PF18883">
    <property type="entry name" value="AC_1"/>
    <property type="match status" value="1"/>
</dbReference>
<organism evidence="3 4">
    <name type="scientific">Methyloceanibacter caenitepidi</name>
    <dbReference type="NCBI Taxonomy" id="1384459"/>
    <lineage>
        <taxon>Bacteria</taxon>
        <taxon>Pseudomonadati</taxon>
        <taxon>Pseudomonadota</taxon>
        <taxon>Alphaproteobacteria</taxon>
        <taxon>Hyphomicrobiales</taxon>
        <taxon>Hyphomicrobiaceae</taxon>
        <taxon>Methyloceanibacter</taxon>
    </lineage>
</organism>
<dbReference type="Gene3D" id="2.160.20.20">
    <property type="match status" value="1"/>
</dbReference>
<feature type="domain" description="Autotransporter" evidence="2">
    <location>
        <begin position="765"/>
        <end position="1046"/>
    </location>
</feature>
<dbReference type="OrthoDB" id="6053567at2"/>
<dbReference type="SUPFAM" id="SSF103515">
    <property type="entry name" value="Autotransporter"/>
    <property type="match status" value="1"/>
</dbReference>
<evidence type="ECO:0000313" key="4">
    <source>
        <dbReference type="Proteomes" id="UP000031643"/>
    </source>
</evidence>
<proteinExistence type="predicted"/>
<feature type="compositionally biased region" description="Low complexity" evidence="1">
    <location>
        <begin position="293"/>
        <end position="306"/>
    </location>
</feature>
<dbReference type="HOGENOM" id="CLU_312113_0_0_5"/>
<dbReference type="InterPro" id="IPR005546">
    <property type="entry name" value="Autotransporte_beta"/>
</dbReference>
<dbReference type="Gene3D" id="2.40.128.130">
    <property type="entry name" value="Autotransporter beta-domain"/>
    <property type="match status" value="1"/>
</dbReference>
<feature type="region of interest" description="Disordered" evidence="1">
    <location>
        <begin position="288"/>
        <end position="309"/>
    </location>
</feature>
<name>A0A0A8K1K6_9HYPH</name>
<dbReference type="SMART" id="SM00869">
    <property type="entry name" value="Autotransporter"/>
    <property type="match status" value="1"/>
</dbReference>
<dbReference type="EMBL" id="AP014648">
    <property type="protein sequence ID" value="BAQ16848.1"/>
    <property type="molecule type" value="Genomic_DNA"/>
</dbReference>
<protein>
    <recommendedName>
        <fullName evidence="2">Autotransporter domain-containing protein</fullName>
    </recommendedName>
</protein>
<dbReference type="RefSeq" id="WP_045365917.1">
    <property type="nucleotide sequence ID" value="NZ_AP014648.1"/>
</dbReference>
<dbReference type="Proteomes" id="UP000031643">
    <property type="component" value="Chromosome"/>
</dbReference>
<dbReference type="Pfam" id="PF03797">
    <property type="entry name" value="Autotransporter"/>
    <property type="match status" value="1"/>
</dbReference>
<gene>
    <name evidence="3" type="ORF">GL4_1390</name>
</gene>
<evidence type="ECO:0000256" key="1">
    <source>
        <dbReference type="SAM" id="MobiDB-lite"/>
    </source>
</evidence>
<dbReference type="PROSITE" id="PS51208">
    <property type="entry name" value="AUTOTRANSPORTER"/>
    <property type="match status" value="1"/>
</dbReference>
<dbReference type="AlphaFoldDB" id="A0A0A8K1K6"/>